<feature type="region of interest" description="Disordered" evidence="1">
    <location>
        <begin position="43"/>
        <end position="62"/>
    </location>
</feature>
<comment type="caution">
    <text evidence="2">The sequence shown here is derived from an EMBL/GenBank/DDBJ whole genome shotgun (WGS) entry which is preliminary data.</text>
</comment>
<sequence length="171" mass="19361">KGFEKENIPDIRSMGDEDPKGYSHEIDRVDGTEAEMELIKRIGDEMSSEDGETEFDDDGGEAADGKVNEIIEEPIMSESLIKGAYIQDRYKNTKAGMLRRCMLWRSEGSKMDKIDETTKYKAQCEGIDFYERLYLGQIAGCSSDEVVSTVLGSRVEMRKLVIGYARCDRML</sequence>
<organism evidence="2 3">
    <name type="scientific">Gigaspora margarita</name>
    <dbReference type="NCBI Taxonomy" id="4874"/>
    <lineage>
        <taxon>Eukaryota</taxon>
        <taxon>Fungi</taxon>
        <taxon>Fungi incertae sedis</taxon>
        <taxon>Mucoromycota</taxon>
        <taxon>Glomeromycotina</taxon>
        <taxon>Glomeromycetes</taxon>
        <taxon>Diversisporales</taxon>
        <taxon>Gigasporaceae</taxon>
        <taxon>Gigaspora</taxon>
    </lineage>
</organism>
<feature type="compositionally biased region" description="Acidic residues" evidence="1">
    <location>
        <begin position="46"/>
        <end position="61"/>
    </location>
</feature>
<evidence type="ECO:0000313" key="3">
    <source>
        <dbReference type="Proteomes" id="UP000789901"/>
    </source>
</evidence>
<accession>A0ABN7UU56</accession>
<reference evidence="2 3" key="1">
    <citation type="submission" date="2021-06" db="EMBL/GenBank/DDBJ databases">
        <authorList>
            <person name="Kallberg Y."/>
            <person name="Tangrot J."/>
            <person name="Rosling A."/>
        </authorList>
    </citation>
    <scope>NUCLEOTIDE SEQUENCE [LARGE SCALE GENOMIC DNA]</scope>
    <source>
        <strain evidence="2 3">120-4 pot B 10/14</strain>
    </source>
</reference>
<gene>
    <name evidence="2" type="ORF">GMARGA_LOCUS10716</name>
</gene>
<dbReference type="EMBL" id="CAJVQB010006061">
    <property type="protein sequence ID" value="CAG8676423.1"/>
    <property type="molecule type" value="Genomic_DNA"/>
</dbReference>
<evidence type="ECO:0000313" key="2">
    <source>
        <dbReference type="EMBL" id="CAG8676423.1"/>
    </source>
</evidence>
<proteinExistence type="predicted"/>
<keyword evidence="3" id="KW-1185">Reference proteome</keyword>
<protein>
    <submittedName>
        <fullName evidence="2">2895_t:CDS:1</fullName>
    </submittedName>
</protein>
<feature type="region of interest" description="Disordered" evidence="1">
    <location>
        <begin position="1"/>
        <end position="25"/>
    </location>
</feature>
<name>A0ABN7UU56_GIGMA</name>
<dbReference type="Proteomes" id="UP000789901">
    <property type="component" value="Unassembled WGS sequence"/>
</dbReference>
<feature type="non-terminal residue" evidence="2">
    <location>
        <position position="1"/>
    </location>
</feature>
<evidence type="ECO:0000256" key="1">
    <source>
        <dbReference type="SAM" id="MobiDB-lite"/>
    </source>
</evidence>